<feature type="transmembrane region" description="Helical" evidence="15">
    <location>
        <begin position="252"/>
        <end position="274"/>
    </location>
</feature>
<dbReference type="InterPro" id="IPR023298">
    <property type="entry name" value="ATPase_P-typ_TM_dom_sf"/>
</dbReference>
<keyword evidence="4 15" id="KW-1003">Cell membrane</keyword>
<feature type="transmembrane region" description="Helical" evidence="15">
    <location>
        <begin position="280"/>
        <end position="298"/>
    </location>
</feature>
<feature type="transmembrane region" description="Helical" evidence="15">
    <location>
        <begin position="788"/>
        <end position="807"/>
    </location>
</feature>
<dbReference type="OrthoDB" id="9814270at2"/>
<keyword evidence="13" id="KW-0406">Ion transport</keyword>
<evidence type="ECO:0000256" key="7">
    <source>
        <dbReference type="ARBA" id="ARBA00022723"/>
    </source>
</evidence>
<dbReference type="eggNOG" id="COG2217">
    <property type="taxonomic scope" value="Bacteria"/>
</dbReference>
<dbReference type="Pfam" id="PF00122">
    <property type="entry name" value="E1-E2_ATPase"/>
    <property type="match status" value="1"/>
</dbReference>
<keyword evidence="12 15" id="KW-1133">Transmembrane helix</keyword>
<keyword evidence="6 15" id="KW-0812">Transmembrane</keyword>
<dbReference type="GO" id="GO:0043682">
    <property type="term" value="F:P-type divalent copper transporter activity"/>
    <property type="evidence" value="ECO:0007669"/>
    <property type="project" value="TreeGrafter"/>
</dbReference>
<name>A0A143BNQ2_9BACT</name>
<dbReference type="Gene3D" id="3.40.1110.10">
    <property type="entry name" value="Calcium-transporting ATPase, cytoplasmic domain N"/>
    <property type="match status" value="1"/>
</dbReference>
<evidence type="ECO:0000256" key="15">
    <source>
        <dbReference type="RuleBase" id="RU362081"/>
    </source>
</evidence>
<dbReference type="InterPro" id="IPR036163">
    <property type="entry name" value="HMA_dom_sf"/>
</dbReference>
<dbReference type="InterPro" id="IPR036412">
    <property type="entry name" value="HAD-like_sf"/>
</dbReference>
<dbReference type="GO" id="GO:0005524">
    <property type="term" value="F:ATP binding"/>
    <property type="evidence" value="ECO:0007669"/>
    <property type="project" value="UniProtKB-UniRule"/>
</dbReference>
<dbReference type="Gene3D" id="3.30.70.100">
    <property type="match status" value="1"/>
</dbReference>
<reference evidence="17 18" key="1">
    <citation type="journal article" date="2014" name="Proc. Natl. Acad. Sci. U.S.A.">
        <title>Functional type 2 photosynthetic reaction centers found in the rare bacterial phylum Gemmatimonadetes.</title>
        <authorList>
            <person name="Zeng Y."/>
            <person name="Feng F."/>
            <person name="Medova H."/>
            <person name="Dean J."/>
            <person name="Koblizek M."/>
        </authorList>
    </citation>
    <scope>NUCLEOTIDE SEQUENCE [LARGE SCALE GENOMIC DNA]</scope>
    <source>
        <strain evidence="17 18">AP64</strain>
    </source>
</reference>
<dbReference type="PROSITE" id="PS50846">
    <property type="entry name" value="HMA_2"/>
    <property type="match status" value="1"/>
</dbReference>
<dbReference type="SUPFAM" id="SSF55008">
    <property type="entry name" value="HMA, heavy metal-associated domain"/>
    <property type="match status" value="1"/>
</dbReference>
<keyword evidence="5" id="KW-0597">Phosphoprotein</keyword>
<comment type="similarity">
    <text evidence="2 15">Belongs to the cation transport ATPase (P-type) (TC 3.A.3) family. Type IB subfamily.</text>
</comment>
<dbReference type="RefSeq" id="WP_026850904.1">
    <property type="nucleotide sequence ID" value="NZ_CP011454.1"/>
</dbReference>
<evidence type="ECO:0000256" key="1">
    <source>
        <dbReference type="ARBA" id="ARBA00004651"/>
    </source>
</evidence>
<dbReference type="InterPro" id="IPR023214">
    <property type="entry name" value="HAD_sf"/>
</dbReference>
<dbReference type="InterPro" id="IPR018303">
    <property type="entry name" value="ATPase_P-typ_P_site"/>
</dbReference>
<feature type="transmembrane region" description="Helical" evidence="15">
    <location>
        <begin position="432"/>
        <end position="451"/>
    </location>
</feature>
<dbReference type="eggNOG" id="COG2608">
    <property type="taxonomic scope" value="Bacteria"/>
</dbReference>
<reference evidence="17 18" key="2">
    <citation type="journal article" date="2016" name="Environ. Microbiol. Rep.">
        <title>Metagenomic evidence for the presence of phototrophic Gemmatimonadetes bacteria in diverse environments.</title>
        <authorList>
            <person name="Zeng Y."/>
            <person name="Baumbach J."/>
            <person name="Barbosa E.G."/>
            <person name="Azevedo V."/>
            <person name="Zhang C."/>
            <person name="Koblizek M."/>
        </authorList>
    </citation>
    <scope>NUCLEOTIDE SEQUENCE [LARGE SCALE GENOMIC DNA]</scope>
    <source>
        <strain evidence="17 18">AP64</strain>
    </source>
</reference>
<dbReference type="SUPFAM" id="SSF81660">
    <property type="entry name" value="Metal cation-transporting ATPase, ATP-binding domain N"/>
    <property type="match status" value="1"/>
</dbReference>
<evidence type="ECO:0000313" key="17">
    <source>
        <dbReference type="EMBL" id="AMW06215.1"/>
    </source>
</evidence>
<dbReference type="InterPro" id="IPR006121">
    <property type="entry name" value="HMA_dom"/>
</dbReference>
<organism evidence="17 18">
    <name type="scientific">Gemmatimonas phototrophica</name>
    <dbReference type="NCBI Taxonomy" id="1379270"/>
    <lineage>
        <taxon>Bacteria</taxon>
        <taxon>Pseudomonadati</taxon>
        <taxon>Gemmatimonadota</taxon>
        <taxon>Gemmatimonadia</taxon>
        <taxon>Gemmatimonadales</taxon>
        <taxon>Gemmatimonadaceae</taxon>
        <taxon>Gemmatimonas</taxon>
    </lineage>
</organism>
<dbReference type="InterPro" id="IPR059000">
    <property type="entry name" value="ATPase_P-type_domA"/>
</dbReference>
<keyword evidence="10" id="KW-0460">Magnesium</keyword>
<evidence type="ECO:0000256" key="2">
    <source>
        <dbReference type="ARBA" id="ARBA00006024"/>
    </source>
</evidence>
<dbReference type="EMBL" id="CP011454">
    <property type="protein sequence ID" value="AMW06215.1"/>
    <property type="molecule type" value="Genomic_DNA"/>
</dbReference>
<dbReference type="KEGG" id="gph:GEMMAAP_18360"/>
<evidence type="ECO:0000256" key="5">
    <source>
        <dbReference type="ARBA" id="ARBA00022553"/>
    </source>
</evidence>
<dbReference type="SUPFAM" id="SSF81665">
    <property type="entry name" value="Calcium ATPase, transmembrane domain M"/>
    <property type="match status" value="1"/>
</dbReference>
<evidence type="ECO:0000256" key="10">
    <source>
        <dbReference type="ARBA" id="ARBA00022842"/>
    </source>
</evidence>
<dbReference type="InterPro" id="IPR023299">
    <property type="entry name" value="ATPase_P-typ_cyto_dom_N"/>
</dbReference>
<proteinExistence type="inferred from homology"/>
<dbReference type="PANTHER" id="PTHR43520">
    <property type="entry name" value="ATP7, ISOFORM B"/>
    <property type="match status" value="1"/>
</dbReference>
<dbReference type="GO" id="GO:0055070">
    <property type="term" value="P:copper ion homeostasis"/>
    <property type="evidence" value="ECO:0007669"/>
    <property type="project" value="TreeGrafter"/>
</dbReference>
<keyword evidence="11" id="KW-1278">Translocase</keyword>
<dbReference type="AlphaFoldDB" id="A0A143BNQ2"/>
<dbReference type="GO" id="GO:0005886">
    <property type="term" value="C:plasma membrane"/>
    <property type="evidence" value="ECO:0007669"/>
    <property type="project" value="UniProtKB-SubCell"/>
</dbReference>
<comment type="subcellular location">
    <subcellularLocation>
        <location evidence="1">Cell membrane</location>
        <topology evidence="1">Multi-pass membrane protein</topology>
    </subcellularLocation>
</comment>
<feature type="transmembrane region" description="Helical" evidence="15">
    <location>
        <begin position="766"/>
        <end position="782"/>
    </location>
</feature>
<dbReference type="PANTHER" id="PTHR43520:SF5">
    <property type="entry name" value="CATION-TRANSPORTING P-TYPE ATPASE-RELATED"/>
    <property type="match status" value="1"/>
</dbReference>
<evidence type="ECO:0000259" key="16">
    <source>
        <dbReference type="PROSITE" id="PS50846"/>
    </source>
</evidence>
<dbReference type="Pfam" id="PF12156">
    <property type="entry name" value="ATPase-cat_bd"/>
    <property type="match status" value="1"/>
</dbReference>
<evidence type="ECO:0000256" key="6">
    <source>
        <dbReference type="ARBA" id="ARBA00022692"/>
    </source>
</evidence>
<feature type="transmembrane region" description="Helical" evidence="15">
    <location>
        <begin position="219"/>
        <end position="240"/>
    </location>
</feature>
<dbReference type="InterPro" id="IPR008250">
    <property type="entry name" value="ATPase_P-typ_transduc_dom_A_sf"/>
</dbReference>
<evidence type="ECO:0000313" key="18">
    <source>
        <dbReference type="Proteomes" id="UP000076404"/>
    </source>
</evidence>
<dbReference type="NCBIfam" id="TIGR01511">
    <property type="entry name" value="ATPase-IB1_Cu"/>
    <property type="match status" value="1"/>
</dbReference>
<dbReference type="Proteomes" id="UP000076404">
    <property type="component" value="Chromosome"/>
</dbReference>
<evidence type="ECO:0000256" key="3">
    <source>
        <dbReference type="ARBA" id="ARBA00022448"/>
    </source>
</evidence>
<dbReference type="InterPro" id="IPR001757">
    <property type="entry name" value="P_typ_ATPase"/>
</dbReference>
<keyword evidence="18" id="KW-1185">Reference proteome</keyword>
<dbReference type="SUPFAM" id="SSF81653">
    <property type="entry name" value="Calcium ATPase, transduction domain A"/>
    <property type="match status" value="1"/>
</dbReference>
<dbReference type="Gene3D" id="3.40.50.1000">
    <property type="entry name" value="HAD superfamily/HAD-like"/>
    <property type="match status" value="1"/>
</dbReference>
<feature type="transmembrane region" description="Helical" evidence="15">
    <location>
        <begin position="463"/>
        <end position="488"/>
    </location>
</feature>
<evidence type="ECO:0000256" key="13">
    <source>
        <dbReference type="ARBA" id="ARBA00023065"/>
    </source>
</evidence>
<keyword evidence="8 15" id="KW-0547">Nucleotide-binding</keyword>
<dbReference type="SUPFAM" id="SSF56784">
    <property type="entry name" value="HAD-like"/>
    <property type="match status" value="1"/>
</dbReference>
<dbReference type="NCBIfam" id="TIGR01494">
    <property type="entry name" value="ATPase_P-type"/>
    <property type="match status" value="1"/>
</dbReference>
<dbReference type="GO" id="GO:0016887">
    <property type="term" value="F:ATP hydrolysis activity"/>
    <property type="evidence" value="ECO:0007669"/>
    <property type="project" value="InterPro"/>
</dbReference>
<keyword evidence="14 15" id="KW-0472">Membrane</keyword>
<evidence type="ECO:0000256" key="11">
    <source>
        <dbReference type="ARBA" id="ARBA00022967"/>
    </source>
</evidence>
<evidence type="ECO:0000256" key="4">
    <source>
        <dbReference type="ARBA" id="ARBA00022475"/>
    </source>
</evidence>
<feature type="transmembrane region" description="Helical" evidence="15">
    <location>
        <begin position="184"/>
        <end position="207"/>
    </location>
</feature>
<keyword evidence="3" id="KW-0813">Transport</keyword>
<gene>
    <name evidence="17" type="ORF">GEMMAAP_18360</name>
</gene>
<evidence type="ECO:0000256" key="14">
    <source>
        <dbReference type="ARBA" id="ARBA00023136"/>
    </source>
</evidence>
<dbReference type="InterPro" id="IPR027256">
    <property type="entry name" value="P-typ_ATPase_IB"/>
</dbReference>
<dbReference type="Pfam" id="PF00702">
    <property type="entry name" value="Hydrolase"/>
    <property type="match status" value="1"/>
</dbReference>
<evidence type="ECO:0000256" key="9">
    <source>
        <dbReference type="ARBA" id="ARBA00022840"/>
    </source>
</evidence>
<dbReference type="GO" id="GO:0005507">
    <property type="term" value="F:copper ion binding"/>
    <property type="evidence" value="ECO:0007669"/>
    <property type="project" value="TreeGrafter"/>
</dbReference>
<dbReference type="InterPro" id="IPR021993">
    <property type="entry name" value="ATPase-cat-bd"/>
</dbReference>
<dbReference type="CDD" id="cd00371">
    <property type="entry name" value="HMA"/>
    <property type="match status" value="1"/>
</dbReference>
<protein>
    <recommendedName>
        <fullName evidence="16">HMA domain-containing protein</fullName>
    </recommendedName>
</protein>
<accession>A0A143BNQ2</accession>
<evidence type="ECO:0000256" key="12">
    <source>
        <dbReference type="ARBA" id="ARBA00022989"/>
    </source>
</evidence>
<dbReference type="NCBIfam" id="TIGR01525">
    <property type="entry name" value="ATPase-IB_hvy"/>
    <property type="match status" value="1"/>
</dbReference>
<sequence length="826" mass="87226">MSTEALRFAAAAPTATDTACTHCGLAVPEGLVDAQSDRQFCCTGCHTAFTILHEHGLDSYYGFAERREAPVRASGRSYEEFDHPAFAQLYVTTTAEGLARTELYLEGVHCASCVWLVERIPLLQSGVVRAELDVRRSLAVVEWDASVVPLSTVARSLDLLGYPPHPFRGVARDDMRRREDRAMLVRIGMAGAIAINVMLAALALYAGEVNGMESRFTTFFRWVSFAITVPAFIWPGRVFFTGAWASLRTKSLHMDLPIAIALAAGLVRGSINTFTGEGPIYFDGLAILIFALLVGRFLQQRGQRMAADAAELLHAIAPSTARIVEQDIIREVPAEALLPGMVLDVRAGETFAADGLVQAGASSVNAALLTGESRPTSVVVGMPVFAGTLNIEAPLRILVEQAGETSRIAKLLRQVEDSAKRRAPIVQMANRLAGIFTAVVLVAALATFVIKTQLNAPAALDDAIALLIVTCPCALALATPLAITVAVGRAAGNGMLIKGGDALELLATPGTLVLDKTGTITEGRTALTSWVGPEWVKPLVLALEEGSSHPLADGFRRAWPGLDTPPVERSQHVVGGGLEGVINGQIIRVGSPRFVAQTLTETPDHLLAAITALDPTHTPVHIAIDGVLVALAGLGDQIREDALASLQQLRARGWRTVMLSGDATDVVASVGRVLQFDAQDAIGVASPEDKLAFIERCKKAGTVVMVGDGVNDAAAIAAASVGIGVHGGAEACLATADIYLTRPGLSALVELTEGARRTMRVIRRNIAFSIGYNLIGAGMAMVGLLTPLIAAVLMPTSSITVVLGSWYGHTFARRPRGAAAISENVA</sequence>
<evidence type="ECO:0000256" key="8">
    <source>
        <dbReference type="ARBA" id="ARBA00022741"/>
    </source>
</evidence>
<dbReference type="PRINTS" id="PR00119">
    <property type="entry name" value="CATATPASE"/>
</dbReference>
<keyword evidence="7 15" id="KW-0479">Metal-binding</keyword>
<keyword evidence="9 15" id="KW-0067">ATP-binding</keyword>
<feature type="domain" description="HMA" evidence="16">
    <location>
        <begin position="99"/>
        <end position="165"/>
    </location>
</feature>
<dbReference type="Gene3D" id="2.70.150.10">
    <property type="entry name" value="Calcium-transporting ATPase, cytoplasmic transduction domain A"/>
    <property type="match status" value="1"/>
</dbReference>
<dbReference type="STRING" id="1379270.GEMMAAP_18360"/>
<dbReference type="PROSITE" id="PS00154">
    <property type="entry name" value="ATPASE_E1_E2"/>
    <property type="match status" value="1"/>
</dbReference>
<dbReference type="Pfam" id="PF00403">
    <property type="entry name" value="HMA"/>
    <property type="match status" value="1"/>
</dbReference>